<evidence type="ECO:0000313" key="8">
    <source>
        <dbReference type="Proteomes" id="UP000008044"/>
    </source>
</evidence>
<dbReference type="InterPro" id="IPR050153">
    <property type="entry name" value="Metal_Ion_Import_ABC"/>
</dbReference>
<dbReference type="InterPro" id="IPR047748">
    <property type="entry name" value="AztA-like"/>
</dbReference>
<reference evidence="6" key="2">
    <citation type="submission" date="2012-03" db="EMBL/GenBank/DDBJ databases">
        <authorList>
            <person name="Koskinen P."/>
            <person name="Laine P."/>
            <person name="Niemi O."/>
            <person name="Nykyri J."/>
            <person name="Harjunpaa H."/>
            <person name="Auvinen P."/>
            <person name="Paulin L."/>
            <person name="Pirhonen M."/>
            <person name="Palva T."/>
            <person name="Holm L."/>
        </authorList>
    </citation>
    <scope>NUCLEOTIDE SEQUENCE</scope>
    <source>
        <strain evidence="6">SCC3193</strain>
    </source>
</reference>
<keyword evidence="2" id="KW-0813">Transport</keyword>
<dbReference type="AlphaFoldDB" id="A0A0H3I9A6"/>
<dbReference type="Gene3D" id="3.40.50.300">
    <property type="entry name" value="P-loop containing nucleotide triphosphate hydrolases"/>
    <property type="match status" value="1"/>
</dbReference>
<dbReference type="eggNOG" id="COG1121">
    <property type="taxonomic scope" value="Bacteria"/>
</dbReference>
<comment type="similarity">
    <text evidence="1">Belongs to the ABC transporter superfamily.</text>
</comment>
<dbReference type="PANTHER" id="PTHR42734:SF5">
    <property type="entry name" value="IRON TRANSPORT SYSTEM ATP-BINDING PROTEIN HI_0361-RELATED"/>
    <property type="match status" value="1"/>
</dbReference>
<dbReference type="Proteomes" id="UP000008044">
    <property type="component" value="Chromosome"/>
</dbReference>
<evidence type="ECO:0000256" key="4">
    <source>
        <dbReference type="ARBA" id="ARBA00022840"/>
    </source>
</evidence>
<evidence type="ECO:0000313" key="6">
    <source>
        <dbReference type="EMBL" id="AFI90531.1"/>
    </source>
</evidence>
<evidence type="ECO:0000256" key="1">
    <source>
        <dbReference type="ARBA" id="ARBA00005417"/>
    </source>
</evidence>
<dbReference type="InterPro" id="IPR017871">
    <property type="entry name" value="ABC_transporter-like_CS"/>
</dbReference>
<sequence length="241" mass="26139">MTDFAVQIEELALGYNGNPALSAVSGSVNTGSLTAVVGPNGSGKSTLLKGIAGILHPLSGFCRIASGARIAYLPQLSELDRNFPASVHDLVSLGLWQDRGLLRWHRRDDRVRISQALAAVGLAGFDNKPLSALSGGQFQRALFARVIVQNASIILLDEPFNAIDTATTQEMLALIKSWHAQQRTVIVVIHDPELVLRHFPETLMVNGTVVAWGETDWVMKHSLHSPVFCQHNTARYATGAR</sequence>
<reference evidence="9" key="3">
    <citation type="submission" date="2023-07" db="EMBL/GenBank/DDBJ databases">
        <title>Identification of Pectobacterium versatile causing blackleg of potato from New York State with a whole genome sequencing approach.</title>
        <authorList>
            <person name="Ma X."/>
            <person name="Swingle B."/>
        </authorList>
    </citation>
    <scope>NUCLEOTIDE SEQUENCE [LARGE SCALE GENOMIC DNA]</scope>
    <source>
        <strain evidence="9">NY1588A</strain>
    </source>
</reference>
<feature type="domain" description="ABC transporter" evidence="5">
    <location>
        <begin position="6"/>
        <end position="231"/>
    </location>
</feature>
<reference evidence="6 8" key="1">
    <citation type="journal article" date="2012" name="J. Bacteriol.">
        <title>Genome sequence of Pectobacterium sp. strain SCC3193.</title>
        <authorList>
            <person name="Koskinen J.P."/>
            <person name="Laine P."/>
            <person name="Niemi O."/>
            <person name="Nykyri J."/>
            <person name="Harjunpaa H."/>
            <person name="Auvinen P."/>
            <person name="Paulin L."/>
            <person name="Pirhonen M."/>
            <person name="Palva T."/>
            <person name="Holm L."/>
        </authorList>
    </citation>
    <scope>NUCLEOTIDE SEQUENCE [LARGE SCALE GENOMIC DNA]</scope>
    <source>
        <strain evidence="6 8">SCC3193</strain>
    </source>
</reference>
<dbReference type="HOGENOM" id="CLU_000604_1_11_6"/>
<dbReference type="InterPro" id="IPR003593">
    <property type="entry name" value="AAA+_ATPase"/>
</dbReference>
<dbReference type="STRING" id="1905730.W5S_2443"/>
<reference evidence="7" key="4">
    <citation type="submission" date="2024-05" db="EMBL/GenBank/DDBJ databases">
        <title>Identification of Pectobacterium versatile causing blackleg of potato from New York State with a whole genome sequencing approach.</title>
        <authorList>
            <person name="Ma X."/>
            <person name="Swingle B."/>
        </authorList>
    </citation>
    <scope>NUCLEOTIDE SEQUENCE</scope>
    <source>
        <strain evidence="7">NY1588A</strain>
    </source>
</reference>
<proteinExistence type="inferred from homology"/>
<protein>
    <submittedName>
        <fullName evidence="7">ABC transporter ATP-binding protein</fullName>
    </submittedName>
    <submittedName>
        <fullName evidence="6">Manganese ABC transporter, ATP-binding protein</fullName>
    </submittedName>
</protein>
<organism evidence="6 8">
    <name type="scientific">Pectobacterium parmentieri</name>
    <dbReference type="NCBI Taxonomy" id="1905730"/>
    <lineage>
        <taxon>Bacteria</taxon>
        <taxon>Pseudomonadati</taxon>
        <taxon>Pseudomonadota</taxon>
        <taxon>Gammaproteobacteria</taxon>
        <taxon>Enterobacterales</taxon>
        <taxon>Pectobacteriaceae</taxon>
        <taxon>Pectobacterium</taxon>
    </lineage>
</organism>
<evidence type="ECO:0000313" key="7">
    <source>
        <dbReference type="EMBL" id="MBI0553070.1"/>
    </source>
</evidence>
<dbReference type="Proteomes" id="UP001194579">
    <property type="component" value="Unassembled WGS sequence"/>
</dbReference>
<dbReference type="RefSeq" id="WP_014700105.1">
    <property type="nucleotide sequence ID" value="NC_017845.1"/>
</dbReference>
<dbReference type="SUPFAM" id="SSF52540">
    <property type="entry name" value="P-loop containing nucleoside triphosphate hydrolases"/>
    <property type="match status" value="1"/>
</dbReference>
<dbReference type="Pfam" id="PF00005">
    <property type="entry name" value="ABC_tran"/>
    <property type="match status" value="1"/>
</dbReference>
<dbReference type="EMBL" id="WABS01000001">
    <property type="protein sequence ID" value="MBI0553070.1"/>
    <property type="molecule type" value="Genomic_DNA"/>
</dbReference>
<dbReference type="InterPro" id="IPR003439">
    <property type="entry name" value="ABC_transporter-like_ATP-bd"/>
</dbReference>
<dbReference type="NCBIfam" id="NF040873">
    <property type="entry name" value="AztA"/>
    <property type="match status" value="1"/>
</dbReference>
<evidence type="ECO:0000256" key="3">
    <source>
        <dbReference type="ARBA" id="ARBA00022741"/>
    </source>
</evidence>
<evidence type="ECO:0000313" key="9">
    <source>
        <dbReference type="Proteomes" id="UP001194579"/>
    </source>
</evidence>
<dbReference type="GO" id="GO:0005524">
    <property type="term" value="F:ATP binding"/>
    <property type="evidence" value="ECO:0007669"/>
    <property type="project" value="UniProtKB-KW"/>
</dbReference>
<evidence type="ECO:0000256" key="2">
    <source>
        <dbReference type="ARBA" id="ARBA00022448"/>
    </source>
</evidence>
<accession>A0A0H3I9A6</accession>
<evidence type="ECO:0000259" key="5">
    <source>
        <dbReference type="PROSITE" id="PS50893"/>
    </source>
</evidence>
<dbReference type="InterPro" id="IPR027417">
    <property type="entry name" value="P-loop_NTPase"/>
</dbReference>
<dbReference type="EMBL" id="CP003415">
    <property type="protein sequence ID" value="AFI90531.1"/>
    <property type="molecule type" value="Genomic_DNA"/>
</dbReference>
<keyword evidence="4 6" id="KW-0067">ATP-binding</keyword>
<dbReference type="PANTHER" id="PTHR42734">
    <property type="entry name" value="METAL TRANSPORT SYSTEM ATP-BINDING PROTEIN TM_0124-RELATED"/>
    <property type="match status" value="1"/>
</dbReference>
<dbReference type="KEGG" id="pec:W5S_2443"/>
<keyword evidence="3" id="KW-0547">Nucleotide-binding</keyword>
<gene>
    <name evidence="6" type="ordered locus">W5S_2443</name>
    <name evidence="7" type="ORF">F6Q06_00970</name>
</gene>
<dbReference type="CDD" id="cd03235">
    <property type="entry name" value="ABC_Metallic_Cations"/>
    <property type="match status" value="1"/>
</dbReference>
<dbReference type="GO" id="GO:0016887">
    <property type="term" value="F:ATP hydrolysis activity"/>
    <property type="evidence" value="ECO:0007669"/>
    <property type="project" value="InterPro"/>
</dbReference>
<dbReference type="PROSITE" id="PS50893">
    <property type="entry name" value="ABC_TRANSPORTER_2"/>
    <property type="match status" value="1"/>
</dbReference>
<name>A0A0H3I9A6_PECPM</name>
<dbReference type="PROSITE" id="PS00211">
    <property type="entry name" value="ABC_TRANSPORTER_1"/>
    <property type="match status" value="1"/>
</dbReference>
<dbReference type="SMART" id="SM00382">
    <property type="entry name" value="AAA"/>
    <property type="match status" value="1"/>
</dbReference>
<keyword evidence="9" id="KW-1185">Reference proteome</keyword>
<dbReference type="PATRIC" id="fig|1166016.3.peg.2463"/>